<keyword evidence="3" id="KW-1185">Reference proteome</keyword>
<dbReference type="InterPro" id="IPR045361">
    <property type="entry name" value="CIS_tube_prot_N"/>
</dbReference>
<dbReference type="Pfam" id="PF19266">
    <property type="entry name" value="CIS_tube"/>
    <property type="match status" value="1"/>
</dbReference>
<dbReference type="AlphaFoldDB" id="A0A521BNB6"/>
<organism evidence="2 3">
    <name type="scientific">Gracilimonas mengyeensis</name>
    <dbReference type="NCBI Taxonomy" id="1302730"/>
    <lineage>
        <taxon>Bacteria</taxon>
        <taxon>Pseudomonadati</taxon>
        <taxon>Balneolota</taxon>
        <taxon>Balneolia</taxon>
        <taxon>Balneolales</taxon>
        <taxon>Balneolaceae</taxon>
        <taxon>Gracilimonas</taxon>
    </lineage>
</organism>
<evidence type="ECO:0000313" key="3">
    <source>
        <dbReference type="Proteomes" id="UP000317557"/>
    </source>
</evidence>
<dbReference type="Proteomes" id="UP000317557">
    <property type="component" value="Unassembled WGS sequence"/>
</dbReference>
<dbReference type="InterPro" id="IPR018392">
    <property type="entry name" value="LysM"/>
</dbReference>
<dbReference type="InterPro" id="IPR036779">
    <property type="entry name" value="LysM_dom_sf"/>
</dbReference>
<reference evidence="2 3" key="1">
    <citation type="submission" date="2017-05" db="EMBL/GenBank/DDBJ databases">
        <authorList>
            <person name="Varghese N."/>
            <person name="Submissions S."/>
        </authorList>
    </citation>
    <scope>NUCLEOTIDE SEQUENCE [LARGE SCALE GENOMIC DNA]</scope>
    <source>
        <strain evidence="2 3">DSM 21985</strain>
    </source>
</reference>
<proteinExistence type="predicted"/>
<accession>A0A521BNB6</accession>
<dbReference type="RefSeq" id="WP_142453408.1">
    <property type="nucleotide sequence ID" value="NZ_FXTP01000002.1"/>
</dbReference>
<dbReference type="PROSITE" id="PS51782">
    <property type="entry name" value="LYSM"/>
    <property type="match status" value="1"/>
</dbReference>
<protein>
    <recommendedName>
        <fullName evidence="1">LysM domain-containing protein</fullName>
    </recommendedName>
</protein>
<name>A0A521BNB6_9BACT</name>
<dbReference type="Gene3D" id="3.10.350.10">
    <property type="entry name" value="LysM domain"/>
    <property type="match status" value="1"/>
</dbReference>
<sequence>MSLEKLKIVAYKSSGFGTADKVDEFSVMINPKEYSRTHAIEYACTQGMGTSGTGPKYVRSKPEDLKLEFYIDGTGAIYNPSTDDSVEDQVKKFKKLVFDYNGEIHRNNYLQLLWGSLTFKCVLEQFTVNYTMFKPSGAPIRAKIDATFKEFTDPETEAKEANRQSPDVTHKRIVKEGDTLPNLCYEIYRDSSYYLDIAAANNLVNFRNLEPGTVLRFPSIKK</sequence>
<gene>
    <name evidence="2" type="ORF">SAMN06265219_102419</name>
</gene>
<feature type="domain" description="LysM" evidence="1">
    <location>
        <begin position="170"/>
        <end position="217"/>
    </location>
</feature>
<dbReference type="EMBL" id="FXTP01000002">
    <property type="protein sequence ID" value="SMO48623.1"/>
    <property type="molecule type" value="Genomic_DNA"/>
</dbReference>
<evidence type="ECO:0000313" key="2">
    <source>
        <dbReference type="EMBL" id="SMO48623.1"/>
    </source>
</evidence>
<dbReference type="OrthoDB" id="9815939at2"/>
<evidence type="ECO:0000259" key="1">
    <source>
        <dbReference type="PROSITE" id="PS51782"/>
    </source>
</evidence>